<organism evidence="1 2">
    <name type="scientific">Pontibaca salina</name>
    <dbReference type="NCBI Taxonomy" id="2795731"/>
    <lineage>
        <taxon>Bacteria</taxon>
        <taxon>Pseudomonadati</taxon>
        <taxon>Pseudomonadota</taxon>
        <taxon>Alphaproteobacteria</taxon>
        <taxon>Rhodobacterales</taxon>
        <taxon>Roseobacteraceae</taxon>
        <taxon>Pontibaca</taxon>
    </lineage>
</organism>
<dbReference type="InterPro" id="IPR036390">
    <property type="entry name" value="WH_DNA-bd_sf"/>
</dbReference>
<keyword evidence="2" id="KW-1185">Reference proteome</keyword>
<accession>A0A934HU23</accession>
<dbReference type="EMBL" id="JAEIJD010000014">
    <property type="protein sequence ID" value="MBI6630831.1"/>
    <property type="molecule type" value="Genomic_DNA"/>
</dbReference>
<proteinExistence type="predicted"/>
<dbReference type="RefSeq" id="WP_198686855.1">
    <property type="nucleotide sequence ID" value="NZ_JAEIJD010000014.1"/>
</dbReference>
<gene>
    <name evidence="1" type="ORF">JAO82_13170</name>
</gene>
<dbReference type="Proteomes" id="UP000613255">
    <property type="component" value="Unassembled WGS sequence"/>
</dbReference>
<reference evidence="1" key="1">
    <citation type="submission" date="2020-12" db="EMBL/GenBank/DDBJ databases">
        <title>Pontibaca salina gen. nov., sp. nov., isolated from marine sediment.</title>
        <authorList>
            <person name="Bo J."/>
            <person name="Wang S."/>
            <person name="Song X."/>
            <person name="Du Z."/>
        </authorList>
    </citation>
    <scope>NUCLEOTIDE SEQUENCE</scope>
    <source>
        <strain evidence="1">S1109L</strain>
    </source>
</reference>
<dbReference type="Gene3D" id="3.30.1490.190">
    <property type="match status" value="1"/>
</dbReference>
<evidence type="ECO:0000313" key="1">
    <source>
        <dbReference type="EMBL" id="MBI6630831.1"/>
    </source>
</evidence>
<dbReference type="SUPFAM" id="SSF46785">
    <property type="entry name" value="Winged helix' DNA-binding domain"/>
    <property type="match status" value="1"/>
</dbReference>
<comment type="caution">
    <text evidence="1">The sequence shown here is derived from an EMBL/GenBank/DDBJ whole genome shotgun (WGS) entry which is preliminary data.</text>
</comment>
<evidence type="ECO:0000313" key="2">
    <source>
        <dbReference type="Proteomes" id="UP000613255"/>
    </source>
</evidence>
<sequence>MGKGRKKMQMDVLETLRRRDDSLFADNLFSELRASNLKIASPSTYRARAALTQYRRVSCLDSMSAFIASQRVRHQHVPILSIWDNCGSVKKRVAPDLRTELSSIAGKFGFHPSHHAAEIRRRFPSFGAGEVPA</sequence>
<dbReference type="AlphaFoldDB" id="A0A934HU23"/>
<name>A0A934HU23_9RHOB</name>
<protein>
    <submittedName>
        <fullName evidence="1">Uncharacterized protein</fullName>
    </submittedName>
</protein>
<dbReference type="InterPro" id="IPR043135">
    <property type="entry name" value="Fur_C"/>
</dbReference>